<gene>
    <name evidence="1" type="ORF">BDR25DRAFT_357373</name>
</gene>
<comment type="caution">
    <text evidence="1">The sequence shown here is derived from an EMBL/GenBank/DDBJ whole genome shotgun (WGS) entry which is preliminary data.</text>
</comment>
<evidence type="ECO:0000313" key="1">
    <source>
        <dbReference type="EMBL" id="KAF2468443.1"/>
    </source>
</evidence>
<evidence type="ECO:0000313" key="2">
    <source>
        <dbReference type="Proteomes" id="UP000799755"/>
    </source>
</evidence>
<reference evidence="1" key="1">
    <citation type="journal article" date="2020" name="Stud. Mycol.">
        <title>101 Dothideomycetes genomes: a test case for predicting lifestyles and emergence of pathogens.</title>
        <authorList>
            <person name="Haridas S."/>
            <person name="Albert R."/>
            <person name="Binder M."/>
            <person name="Bloem J."/>
            <person name="Labutti K."/>
            <person name="Salamov A."/>
            <person name="Andreopoulos B."/>
            <person name="Baker S."/>
            <person name="Barry K."/>
            <person name="Bills G."/>
            <person name="Bluhm B."/>
            <person name="Cannon C."/>
            <person name="Castanera R."/>
            <person name="Culley D."/>
            <person name="Daum C."/>
            <person name="Ezra D."/>
            <person name="Gonzalez J."/>
            <person name="Henrissat B."/>
            <person name="Kuo A."/>
            <person name="Liang C."/>
            <person name="Lipzen A."/>
            <person name="Lutzoni F."/>
            <person name="Magnuson J."/>
            <person name="Mondo S."/>
            <person name="Nolan M."/>
            <person name="Ohm R."/>
            <person name="Pangilinan J."/>
            <person name="Park H.-J."/>
            <person name="Ramirez L."/>
            <person name="Alfaro M."/>
            <person name="Sun H."/>
            <person name="Tritt A."/>
            <person name="Yoshinaga Y."/>
            <person name="Zwiers L.-H."/>
            <person name="Turgeon B."/>
            <person name="Goodwin S."/>
            <person name="Spatafora J."/>
            <person name="Crous P."/>
            <person name="Grigoriev I."/>
        </authorList>
    </citation>
    <scope>NUCLEOTIDE SEQUENCE</scope>
    <source>
        <strain evidence="1">ATCC 200398</strain>
    </source>
</reference>
<name>A0ACB6QPE7_9PLEO</name>
<keyword evidence="2" id="KW-1185">Reference proteome</keyword>
<dbReference type="Proteomes" id="UP000799755">
    <property type="component" value="Unassembled WGS sequence"/>
</dbReference>
<dbReference type="EMBL" id="MU003515">
    <property type="protein sequence ID" value="KAF2468443.1"/>
    <property type="molecule type" value="Genomic_DNA"/>
</dbReference>
<organism evidence="1 2">
    <name type="scientific">Lindgomyces ingoldianus</name>
    <dbReference type="NCBI Taxonomy" id="673940"/>
    <lineage>
        <taxon>Eukaryota</taxon>
        <taxon>Fungi</taxon>
        <taxon>Dikarya</taxon>
        <taxon>Ascomycota</taxon>
        <taxon>Pezizomycotina</taxon>
        <taxon>Dothideomycetes</taxon>
        <taxon>Pleosporomycetidae</taxon>
        <taxon>Pleosporales</taxon>
        <taxon>Lindgomycetaceae</taxon>
        <taxon>Lindgomyces</taxon>
    </lineage>
</organism>
<protein>
    <submittedName>
        <fullName evidence="1">Uncharacterized protein</fullName>
    </submittedName>
</protein>
<proteinExistence type="predicted"/>
<accession>A0ACB6QPE7</accession>
<sequence length="377" mass="43173">MRLTLTTALNDQSPASLSKNNYRLHLVSSSPQESFLVLQFPFKTLRYLDIYPILDLLELVASPNYHRKKSFTYFLPCTVFLHEASFSLVLTRRHSPILTERIIASFEDTTPLQSYGDDRHLLQYPSHLYLSIFIINMKMLLGKILIAITYHLERLKICPALLSVGESSPPSLCLTVLTVETILIAVHRTEGVNIATTSMAPVHYPGSYTRLPYESLSTPMPARMMVDVLREAHPAYDNSPESTAIIVEAQLLQKIDYESKKLVRIVDRKHFGPTLPVHDYFSFLDPTLELQISRLLIPWCICCPPRRLAWRETELIDIPNAPEPWHCVLSAFRDLFTTIQVVQSIPTEQMSVTHFRNSSNTKKDKQTLFRIVGNYVE</sequence>